<comment type="caution">
    <text evidence="3">The sequence shown here is derived from an EMBL/GenBank/DDBJ whole genome shotgun (WGS) entry which is preliminary data.</text>
</comment>
<evidence type="ECO:0000313" key="3">
    <source>
        <dbReference type="EMBL" id="HDS11133.1"/>
    </source>
</evidence>
<dbReference type="AlphaFoldDB" id="A0A7C1IIK8"/>
<organism evidence="3">
    <name type="scientific">Fervidicoccus fontis</name>
    <dbReference type="NCBI Taxonomy" id="683846"/>
    <lineage>
        <taxon>Archaea</taxon>
        <taxon>Thermoproteota</taxon>
        <taxon>Thermoprotei</taxon>
        <taxon>Fervidicoccales</taxon>
        <taxon>Fervidicoccaceae</taxon>
        <taxon>Fervidicoccus</taxon>
    </lineage>
</organism>
<accession>A0A7C1IIK8</accession>
<protein>
    <recommendedName>
        <fullName evidence="4">Prefoldin subunit alpha</fullName>
    </recommendedName>
</protein>
<sequence>MLEALSEKEASVEEILAHASDLEEQIKTLQKLIESYSDALLNVRIAKQINDSLKQGELTNSNLIISGDKRANILLKATLVESRPIVHIGLNLYVEADHDLALKILDAKEKILSGQLDRIKKEYDQRVKEYKKLQDFLYAVSQRTE</sequence>
<evidence type="ECO:0000256" key="1">
    <source>
        <dbReference type="ARBA" id="ARBA00023186"/>
    </source>
</evidence>
<reference evidence="3" key="1">
    <citation type="journal article" date="2020" name="mSystems">
        <title>Genome- and Community-Level Interaction Insights into Carbon Utilization and Element Cycling Functions of Hydrothermarchaeota in Hydrothermal Sediment.</title>
        <authorList>
            <person name="Zhou Z."/>
            <person name="Liu Y."/>
            <person name="Xu W."/>
            <person name="Pan J."/>
            <person name="Luo Z.H."/>
            <person name="Li M."/>
        </authorList>
    </citation>
    <scope>NUCLEOTIDE SEQUENCE [LARGE SCALE GENOMIC DNA]</scope>
    <source>
        <strain evidence="3">SpSt-123</strain>
    </source>
</reference>
<evidence type="ECO:0008006" key="4">
    <source>
        <dbReference type="Google" id="ProtNLM"/>
    </source>
</evidence>
<dbReference type="InterPro" id="IPR009053">
    <property type="entry name" value="Prefoldin"/>
</dbReference>
<name>A0A7C1IIK8_9CREN</name>
<dbReference type="SUPFAM" id="SSF46579">
    <property type="entry name" value="Prefoldin"/>
    <property type="match status" value="1"/>
</dbReference>
<dbReference type="EMBL" id="DSDY01000177">
    <property type="protein sequence ID" value="HDS11133.1"/>
    <property type="molecule type" value="Genomic_DNA"/>
</dbReference>
<proteinExistence type="predicted"/>
<gene>
    <name evidence="3" type="ORF">ENO04_05945</name>
</gene>
<dbReference type="InterPro" id="IPR004127">
    <property type="entry name" value="Prefoldin_subunit_alpha"/>
</dbReference>
<dbReference type="Gene3D" id="1.10.287.370">
    <property type="match status" value="1"/>
</dbReference>
<keyword evidence="1" id="KW-0143">Chaperone</keyword>
<feature type="coiled-coil region" evidence="2">
    <location>
        <begin position="5"/>
        <end position="39"/>
    </location>
</feature>
<dbReference type="Pfam" id="PF02996">
    <property type="entry name" value="Prefoldin"/>
    <property type="match status" value="1"/>
</dbReference>
<evidence type="ECO:0000256" key="2">
    <source>
        <dbReference type="SAM" id="Coils"/>
    </source>
</evidence>
<keyword evidence="2" id="KW-0175">Coiled coil</keyword>